<comment type="catalytic activity">
    <reaction evidence="10 14">
        <text>N(6)-[(R)-dihydrolipoyl]-L-lysyl-[protein] + NAD(+) = N(6)-[(R)-lipoyl]-L-lysyl-[protein] + NADH + H(+)</text>
        <dbReference type="Rhea" id="RHEA:15045"/>
        <dbReference type="Rhea" id="RHEA-COMP:10474"/>
        <dbReference type="Rhea" id="RHEA-COMP:10475"/>
        <dbReference type="ChEBI" id="CHEBI:15378"/>
        <dbReference type="ChEBI" id="CHEBI:57540"/>
        <dbReference type="ChEBI" id="CHEBI:57945"/>
        <dbReference type="ChEBI" id="CHEBI:83099"/>
        <dbReference type="ChEBI" id="CHEBI:83100"/>
        <dbReference type="EC" id="1.8.1.4"/>
    </reaction>
</comment>
<dbReference type="Proteomes" id="UP000289465">
    <property type="component" value="Unassembled WGS sequence"/>
</dbReference>
<evidence type="ECO:0000256" key="10">
    <source>
        <dbReference type="ARBA" id="ARBA00049187"/>
    </source>
</evidence>
<keyword evidence="7 12" id="KW-0520">NAD</keyword>
<dbReference type="PANTHER" id="PTHR22912">
    <property type="entry name" value="DISULFIDE OXIDOREDUCTASE"/>
    <property type="match status" value="1"/>
</dbReference>
<feature type="domain" description="Pyridine nucleotide-disulphide oxidoreductase dimerisation" evidence="15">
    <location>
        <begin position="356"/>
        <end position="462"/>
    </location>
</feature>
<evidence type="ECO:0000256" key="9">
    <source>
        <dbReference type="ARBA" id="ARBA00023284"/>
    </source>
</evidence>
<dbReference type="Gene3D" id="3.50.50.60">
    <property type="entry name" value="FAD/NAD(P)-binding domain"/>
    <property type="match status" value="2"/>
</dbReference>
<feature type="domain" description="FAD/NAD(P)-binding" evidence="16">
    <location>
        <begin position="21"/>
        <end position="337"/>
    </location>
</feature>
<dbReference type="InterPro" id="IPR036188">
    <property type="entry name" value="FAD/NAD-bd_sf"/>
</dbReference>
<dbReference type="GO" id="GO:0006103">
    <property type="term" value="P:2-oxoglutarate metabolic process"/>
    <property type="evidence" value="ECO:0007669"/>
    <property type="project" value="TreeGrafter"/>
</dbReference>
<feature type="binding site" evidence="12">
    <location>
        <position position="130"/>
    </location>
    <ligand>
        <name>FAD</name>
        <dbReference type="ChEBI" id="CHEBI:57692"/>
    </ligand>
</feature>
<evidence type="ECO:0000259" key="15">
    <source>
        <dbReference type="Pfam" id="PF02852"/>
    </source>
</evidence>
<evidence type="ECO:0000256" key="8">
    <source>
        <dbReference type="ARBA" id="ARBA00023157"/>
    </source>
</evidence>
<dbReference type="InterPro" id="IPR004099">
    <property type="entry name" value="Pyr_nucl-diS_OxRdtase_dimer"/>
</dbReference>
<evidence type="ECO:0000256" key="5">
    <source>
        <dbReference type="ARBA" id="ARBA00022827"/>
    </source>
</evidence>
<dbReference type="InterPro" id="IPR012999">
    <property type="entry name" value="Pyr_OxRdtase_I_AS"/>
</dbReference>
<feature type="binding site" evidence="12">
    <location>
        <position position="322"/>
    </location>
    <ligand>
        <name>FAD</name>
        <dbReference type="ChEBI" id="CHEBI:57692"/>
    </ligand>
</feature>
<comment type="similarity">
    <text evidence="1 14">Belongs to the class-I pyridine nucleotide-disulfide oxidoreductase family.</text>
</comment>
<sequence length="482" mass="50022">MKTDKTEKADKGPMGDVIDTELLVLGGGPGGYTAAFRAADLGLSVTLVEARETLGGVCLNVGCIPSKALLHAARSLEDARALSELGIEFGEPRIRLDKLRTWKEALVAKLSGGLAGLARRRKLRVVTGRGEFTGPNRLAVADGPTVNFKQAIIAVGSHPVRLPGLPEDPRIMDSSAALALKDVPGRLLVVGGGVIGMELATVYAALGARVTVVELTEGLLPGCDRDLVKPLEARVAGRYEAILTGTRVVSAQAREDGVHVILEGASVAGPQVYDAVLVAVGRRPNGAGIGAERAGVQVDERGFIAVDARQRTNVPHIFAIGDVVGEPMLAHKAAYEGKVAAEVAAGRKAGNDAKVIPAVAYTDPEVAWVGLTETAARRDGVAYESASFPWAASGRALSLGRGEGLTKILVDPRTHALLGVGMVGPQAGDLIAEAALAIEMGAEPGDIALTIHPHPTLSETLAFAAEAYEGTLTELYLNGKKS</sequence>
<dbReference type="EC" id="1.8.1.4" evidence="2 14"/>
<proteinExistence type="inferred from homology"/>
<organism evidence="17 18">
    <name type="scientific">Achromobacter veterisilvae</name>
    <dbReference type="NCBI Taxonomy" id="2069367"/>
    <lineage>
        <taxon>Bacteria</taxon>
        <taxon>Pseudomonadati</taxon>
        <taxon>Pseudomonadota</taxon>
        <taxon>Betaproteobacteria</taxon>
        <taxon>Burkholderiales</taxon>
        <taxon>Alcaligenaceae</taxon>
        <taxon>Achromobacter</taxon>
    </lineage>
</organism>
<evidence type="ECO:0000256" key="11">
    <source>
        <dbReference type="PIRSR" id="PIRSR000350-2"/>
    </source>
</evidence>
<evidence type="ECO:0000313" key="17">
    <source>
        <dbReference type="EMBL" id="SSW68210.1"/>
    </source>
</evidence>
<keyword evidence="5 12" id="KW-0274">FAD</keyword>
<feature type="binding site" evidence="12">
    <location>
        <position position="214"/>
    </location>
    <ligand>
        <name>NAD(+)</name>
        <dbReference type="ChEBI" id="CHEBI:57540"/>
    </ligand>
</feature>
<keyword evidence="9 14" id="KW-0676">Redox-active center</keyword>
<dbReference type="AlphaFoldDB" id="A0A446CK09"/>
<dbReference type="InterPro" id="IPR050151">
    <property type="entry name" value="Class-I_Pyr_Nuc-Dis_Oxidored"/>
</dbReference>
<dbReference type="InterPro" id="IPR016156">
    <property type="entry name" value="FAD/NAD-linked_Rdtase_dimer_sf"/>
</dbReference>
<dbReference type="FunFam" id="3.30.390.30:FF:000001">
    <property type="entry name" value="Dihydrolipoyl dehydrogenase"/>
    <property type="match status" value="1"/>
</dbReference>
<keyword evidence="4 14" id="KW-0285">Flavoprotein</keyword>
<evidence type="ECO:0000313" key="18">
    <source>
        <dbReference type="Proteomes" id="UP000289465"/>
    </source>
</evidence>
<evidence type="ECO:0000259" key="16">
    <source>
        <dbReference type="Pfam" id="PF07992"/>
    </source>
</evidence>
<feature type="binding site" evidence="12">
    <location>
        <position position="281"/>
    </location>
    <ligand>
        <name>NAD(+)</name>
        <dbReference type="ChEBI" id="CHEBI:57540"/>
    </ligand>
</feature>
<dbReference type="PRINTS" id="PR00411">
    <property type="entry name" value="PNDRDTASEI"/>
</dbReference>
<dbReference type="Pfam" id="PF02852">
    <property type="entry name" value="Pyr_redox_dim"/>
    <property type="match status" value="1"/>
</dbReference>
<dbReference type="PIRSF" id="PIRSF000350">
    <property type="entry name" value="Mercury_reductase_MerA"/>
    <property type="match status" value="1"/>
</dbReference>
<comment type="miscellaneous">
    <text evidence="14">The active site is a redox-active disulfide bond.</text>
</comment>
<dbReference type="InterPro" id="IPR006258">
    <property type="entry name" value="Lipoamide_DH"/>
</dbReference>
<evidence type="ECO:0000256" key="2">
    <source>
        <dbReference type="ARBA" id="ARBA00012608"/>
    </source>
</evidence>
<dbReference type="PANTHER" id="PTHR22912:SF160">
    <property type="entry name" value="DIHYDROLIPOYL DEHYDROGENASE"/>
    <property type="match status" value="1"/>
</dbReference>
<feature type="disulfide bond" description="Redox-active" evidence="13">
    <location>
        <begin position="58"/>
        <end position="63"/>
    </location>
</feature>
<comment type="cofactor">
    <cofactor evidence="12 14">
        <name>FAD</name>
        <dbReference type="ChEBI" id="CHEBI:57692"/>
    </cofactor>
    <text evidence="12 14">Binds 1 FAD per subunit.</text>
</comment>
<feature type="active site" description="Proton acceptor" evidence="11">
    <location>
        <position position="454"/>
    </location>
</feature>
<dbReference type="InterPro" id="IPR023753">
    <property type="entry name" value="FAD/NAD-binding_dom"/>
</dbReference>
<evidence type="ECO:0000256" key="7">
    <source>
        <dbReference type="ARBA" id="ARBA00023027"/>
    </source>
</evidence>
<evidence type="ECO:0000256" key="12">
    <source>
        <dbReference type="PIRSR" id="PIRSR000350-3"/>
    </source>
</evidence>
<dbReference type="RefSeq" id="WP_425265784.1">
    <property type="nucleotide sequence ID" value="NZ_UFQC01000014.1"/>
</dbReference>
<dbReference type="SUPFAM" id="SSF51905">
    <property type="entry name" value="FAD/NAD(P)-binding domain"/>
    <property type="match status" value="1"/>
</dbReference>
<feature type="binding site" evidence="12">
    <location>
        <begin position="328"/>
        <end position="331"/>
    </location>
    <ligand>
        <name>FAD</name>
        <dbReference type="ChEBI" id="CHEBI:57692"/>
    </ligand>
</feature>
<keyword evidence="6 14" id="KW-0560">Oxidoreductase</keyword>
<dbReference type="PROSITE" id="PS00076">
    <property type="entry name" value="PYRIDINE_REDOX_1"/>
    <property type="match status" value="1"/>
</dbReference>
<gene>
    <name evidence="17" type="primary">lpdA_1</name>
    <name evidence="17" type="ORF">AVE30378_02946</name>
</gene>
<evidence type="ECO:0000256" key="3">
    <source>
        <dbReference type="ARBA" id="ARBA00016961"/>
    </source>
</evidence>
<dbReference type="GO" id="GO:0050660">
    <property type="term" value="F:flavin adenine dinucleotide binding"/>
    <property type="evidence" value="ECO:0007669"/>
    <property type="project" value="InterPro"/>
</dbReference>
<dbReference type="SUPFAM" id="SSF55424">
    <property type="entry name" value="FAD/NAD-linked reductases, dimerisation (C-terminal) domain"/>
    <property type="match status" value="1"/>
</dbReference>
<feature type="binding site" evidence="12">
    <location>
        <begin position="191"/>
        <end position="198"/>
    </location>
    <ligand>
        <name>NAD(+)</name>
        <dbReference type="ChEBI" id="CHEBI:57540"/>
    </ligand>
</feature>
<evidence type="ECO:0000256" key="4">
    <source>
        <dbReference type="ARBA" id="ARBA00022630"/>
    </source>
</evidence>
<protein>
    <recommendedName>
        <fullName evidence="3 14">Dihydrolipoyl dehydrogenase</fullName>
        <ecNumber evidence="2 14">1.8.1.4</ecNumber>
    </recommendedName>
</protein>
<accession>A0A446CK09</accession>
<dbReference type="InterPro" id="IPR001100">
    <property type="entry name" value="Pyr_nuc-diS_OxRdtase"/>
</dbReference>
<dbReference type="Pfam" id="PF07992">
    <property type="entry name" value="Pyr_redox_2"/>
    <property type="match status" value="1"/>
</dbReference>
<evidence type="ECO:0000256" key="14">
    <source>
        <dbReference type="RuleBase" id="RU003692"/>
    </source>
</evidence>
<dbReference type="Gene3D" id="3.30.390.30">
    <property type="match status" value="1"/>
</dbReference>
<name>A0A446CK09_9BURK</name>
<evidence type="ECO:0000256" key="6">
    <source>
        <dbReference type="ARBA" id="ARBA00023002"/>
    </source>
</evidence>
<dbReference type="GO" id="GO:0004148">
    <property type="term" value="F:dihydrolipoyl dehydrogenase (NADH) activity"/>
    <property type="evidence" value="ECO:0007669"/>
    <property type="project" value="UniProtKB-EC"/>
</dbReference>
<dbReference type="NCBIfam" id="TIGR01350">
    <property type="entry name" value="lipoamide_DH"/>
    <property type="match status" value="1"/>
</dbReference>
<dbReference type="PRINTS" id="PR00368">
    <property type="entry name" value="FADPNR"/>
</dbReference>
<dbReference type="EMBL" id="UFQC01000014">
    <property type="protein sequence ID" value="SSW68210.1"/>
    <property type="molecule type" value="Genomic_DNA"/>
</dbReference>
<evidence type="ECO:0000256" key="1">
    <source>
        <dbReference type="ARBA" id="ARBA00007532"/>
    </source>
</evidence>
<keyword evidence="8" id="KW-1015">Disulfide bond</keyword>
<keyword evidence="12" id="KW-0547">Nucleotide-binding</keyword>
<reference evidence="17 18" key="1">
    <citation type="submission" date="2018-07" db="EMBL/GenBank/DDBJ databases">
        <authorList>
            <person name="Peeters C."/>
        </authorList>
    </citation>
    <scope>NUCLEOTIDE SEQUENCE [LARGE SCALE GENOMIC DNA]</scope>
    <source>
        <strain evidence="17 18">LMG 30378</strain>
    </source>
</reference>
<evidence type="ECO:0000256" key="13">
    <source>
        <dbReference type="PIRSR" id="PIRSR000350-4"/>
    </source>
</evidence>
<feature type="binding site" evidence="12">
    <location>
        <position position="67"/>
    </location>
    <ligand>
        <name>FAD</name>
        <dbReference type="ChEBI" id="CHEBI:57692"/>
    </ligand>
</feature>